<keyword evidence="11" id="KW-1185">Reference proteome</keyword>
<evidence type="ECO:0000313" key="10">
    <source>
        <dbReference type="EMBL" id="ACY14658.1"/>
    </source>
</evidence>
<dbReference type="InterPro" id="IPR003796">
    <property type="entry name" value="RNR_NrdR-like"/>
</dbReference>
<dbReference type="InterPro" id="IPR055173">
    <property type="entry name" value="NrdR-like_N"/>
</dbReference>
<evidence type="ECO:0000256" key="2">
    <source>
        <dbReference type="ARBA" id="ARBA00022741"/>
    </source>
</evidence>
<evidence type="ECO:0000256" key="8">
    <source>
        <dbReference type="HAMAP-Rule" id="MF_00440"/>
    </source>
</evidence>
<comment type="similarity">
    <text evidence="8">Belongs to the NrdR family.</text>
</comment>
<dbReference type="Pfam" id="PF22811">
    <property type="entry name" value="Zn_ribbon_NrdR"/>
    <property type="match status" value="1"/>
</dbReference>
<dbReference type="GO" id="GO:0008270">
    <property type="term" value="F:zinc ion binding"/>
    <property type="evidence" value="ECO:0007669"/>
    <property type="project" value="UniProtKB-KW"/>
</dbReference>
<dbReference type="InterPro" id="IPR005144">
    <property type="entry name" value="ATP-cone_dom"/>
</dbReference>
<evidence type="ECO:0000256" key="7">
    <source>
        <dbReference type="ARBA" id="ARBA00023163"/>
    </source>
</evidence>
<dbReference type="HOGENOM" id="CLU_108412_0_0_7"/>
<dbReference type="GO" id="GO:0045892">
    <property type="term" value="P:negative regulation of DNA-templated transcription"/>
    <property type="evidence" value="ECO:0007669"/>
    <property type="project" value="UniProtKB-UniRule"/>
</dbReference>
<keyword evidence="4 8" id="KW-0067">ATP-binding</keyword>
<dbReference type="AlphaFoldDB" id="D0LGT6"/>
<dbReference type="RefSeq" id="WP_012827266.1">
    <property type="nucleotide sequence ID" value="NC_013440.1"/>
</dbReference>
<dbReference type="Proteomes" id="UP000001880">
    <property type="component" value="Chromosome"/>
</dbReference>
<keyword evidence="6 8" id="KW-0238">DNA-binding</keyword>
<keyword evidence="7 8" id="KW-0804">Transcription</keyword>
<dbReference type="PROSITE" id="PS51161">
    <property type="entry name" value="ATP_CONE"/>
    <property type="match status" value="1"/>
</dbReference>
<evidence type="ECO:0000256" key="5">
    <source>
        <dbReference type="ARBA" id="ARBA00023015"/>
    </source>
</evidence>
<reference evidence="10 11" key="1">
    <citation type="journal article" date="2010" name="Stand. Genomic Sci.">
        <title>Complete genome sequence of Haliangium ochraceum type strain (SMP-2).</title>
        <authorList>
            <consortium name="US DOE Joint Genome Institute (JGI-PGF)"/>
            <person name="Ivanova N."/>
            <person name="Daum C."/>
            <person name="Lang E."/>
            <person name="Abt B."/>
            <person name="Kopitz M."/>
            <person name="Saunders E."/>
            <person name="Lapidus A."/>
            <person name="Lucas S."/>
            <person name="Glavina Del Rio T."/>
            <person name="Nolan M."/>
            <person name="Tice H."/>
            <person name="Copeland A."/>
            <person name="Cheng J.F."/>
            <person name="Chen F."/>
            <person name="Bruce D."/>
            <person name="Goodwin L."/>
            <person name="Pitluck S."/>
            <person name="Mavromatis K."/>
            <person name="Pati A."/>
            <person name="Mikhailova N."/>
            <person name="Chen A."/>
            <person name="Palaniappan K."/>
            <person name="Land M."/>
            <person name="Hauser L."/>
            <person name="Chang Y.J."/>
            <person name="Jeffries C.D."/>
            <person name="Detter J.C."/>
            <person name="Brettin T."/>
            <person name="Rohde M."/>
            <person name="Goker M."/>
            <person name="Bristow J."/>
            <person name="Markowitz V."/>
            <person name="Eisen J.A."/>
            <person name="Hugenholtz P."/>
            <person name="Kyrpides N.C."/>
            <person name="Klenk H.P."/>
        </authorList>
    </citation>
    <scope>NUCLEOTIDE SEQUENCE [LARGE SCALE GENOMIC DNA]</scope>
    <source>
        <strain evidence="11">DSM 14365 / CIP 107738 / JCM 11303 / AJ 13395 / SMP-2</strain>
    </source>
</reference>
<keyword evidence="3" id="KW-0479">Metal-binding</keyword>
<accession>D0LGT6</accession>
<keyword evidence="3" id="KW-0863">Zinc-finger</keyword>
<evidence type="ECO:0000256" key="3">
    <source>
        <dbReference type="ARBA" id="ARBA00022771"/>
    </source>
</evidence>
<keyword evidence="3" id="KW-0862">Zinc</keyword>
<evidence type="ECO:0000313" key="11">
    <source>
        <dbReference type="Proteomes" id="UP000001880"/>
    </source>
</evidence>
<dbReference type="Pfam" id="PF03477">
    <property type="entry name" value="ATP-cone"/>
    <property type="match status" value="1"/>
</dbReference>
<dbReference type="EMBL" id="CP001804">
    <property type="protein sequence ID" value="ACY14658.1"/>
    <property type="molecule type" value="Genomic_DNA"/>
</dbReference>
<keyword evidence="2 8" id="KW-0547">Nucleotide-binding</keyword>
<proteinExistence type="inferred from homology"/>
<protein>
    <recommendedName>
        <fullName evidence="8">Transcriptional repressor NrdR</fullName>
    </recommendedName>
</protein>
<dbReference type="HAMAP" id="MF_00440">
    <property type="entry name" value="NrdR"/>
    <property type="match status" value="1"/>
</dbReference>
<keyword evidence="1 8" id="KW-0678">Repressor</keyword>
<dbReference type="PANTHER" id="PTHR30455">
    <property type="entry name" value="TRANSCRIPTIONAL REPRESSOR NRDR"/>
    <property type="match status" value="1"/>
</dbReference>
<evidence type="ECO:0000256" key="6">
    <source>
        <dbReference type="ARBA" id="ARBA00023125"/>
    </source>
</evidence>
<keyword evidence="5 8" id="KW-0805">Transcription regulation</keyword>
<feature type="domain" description="ATP-cone" evidence="9">
    <location>
        <begin position="46"/>
        <end position="137"/>
    </location>
</feature>
<dbReference type="GO" id="GO:0003677">
    <property type="term" value="F:DNA binding"/>
    <property type="evidence" value="ECO:0007669"/>
    <property type="project" value="UniProtKB-KW"/>
</dbReference>
<dbReference type="eggNOG" id="COG1327">
    <property type="taxonomic scope" value="Bacteria"/>
</dbReference>
<dbReference type="STRING" id="502025.Hoch_2113"/>
<evidence type="ECO:0000259" key="9">
    <source>
        <dbReference type="PROSITE" id="PS51161"/>
    </source>
</evidence>
<evidence type="ECO:0000256" key="1">
    <source>
        <dbReference type="ARBA" id="ARBA00022491"/>
    </source>
</evidence>
<name>D0LGT6_HALO1</name>
<gene>
    <name evidence="8" type="primary">nrdR</name>
    <name evidence="10" type="ordered locus">Hoch_2113</name>
</gene>
<evidence type="ECO:0000256" key="4">
    <source>
        <dbReference type="ARBA" id="ARBA00022840"/>
    </source>
</evidence>
<sequence length="164" mass="18286">MQCPYCGSDSQVLDSRGNADGVRRRRQCNACRRRFTTYERAGAPSLKVIKRSERVEGFDSDKLQRALERVCRGRSAISASDIRRIARDIEAELVDASAKSVHSGQIVDLALRRLADIDRIAYNRLAVNYIDESGHLRTDVRAQSEDGVQQLGLFGGDDTTPSDE</sequence>
<dbReference type="PANTHER" id="PTHR30455:SF2">
    <property type="entry name" value="TRANSCRIPTIONAL REPRESSOR NRDR"/>
    <property type="match status" value="1"/>
</dbReference>
<organism evidence="10 11">
    <name type="scientific">Haliangium ochraceum (strain DSM 14365 / JCM 11303 / SMP-2)</name>
    <dbReference type="NCBI Taxonomy" id="502025"/>
    <lineage>
        <taxon>Bacteria</taxon>
        <taxon>Pseudomonadati</taxon>
        <taxon>Myxococcota</taxon>
        <taxon>Polyangia</taxon>
        <taxon>Haliangiales</taxon>
        <taxon>Kofleriaceae</taxon>
        <taxon>Haliangium</taxon>
    </lineage>
</organism>
<dbReference type="KEGG" id="hoh:Hoch_2113"/>
<comment type="caution">
    <text evidence="8">Lacks conserved residue(s) required for the propagation of feature annotation.</text>
</comment>
<dbReference type="GO" id="GO:0005524">
    <property type="term" value="F:ATP binding"/>
    <property type="evidence" value="ECO:0007669"/>
    <property type="project" value="UniProtKB-UniRule"/>
</dbReference>
<dbReference type="OrthoDB" id="9807461at2"/>
<comment type="function">
    <text evidence="8">Negatively regulates transcription of bacterial ribonucleotide reductase nrd genes and operons by binding to NrdR-boxes.</text>
</comment>